<keyword evidence="2" id="KW-0378">Hydrolase</keyword>
<dbReference type="OrthoDB" id="9767239at2"/>
<dbReference type="Pfam" id="PF10503">
    <property type="entry name" value="Esterase_PHB"/>
    <property type="match status" value="1"/>
</dbReference>
<keyword evidence="3" id="KW-0472">Membrane</keyword>
<feature type="transmembrane region" description="Helical" evidence="3">
    <location>
        <begin position="12"/>
        <end position="36"/>
    </location>
</feature>
<keyword evidence="3" id="KW-1133">Transmembrane helix</keyword>
<reference evidence="4 5" key="1">
    <citation type="submission" date="2018-11" db="EMBL/GenBank/DDBJ databases">
        <title>Sequencing the genomes of 1000 actinobacteria strains.</title>
        <authorList>
            <person name="Klenk H.-P."/>
        </authorList>
    </citation>
    <scope>NUCLEOTIDE SEQUENCE [LARGE SCALE GENOMIC DNA]</scope>
    <source>
        <strain evidence="4 5">DSM 44254</strain>
    </source>
</reference>
<protein>
    <submittedName>
        <fullName evidence="4">Polyhydroxybutyrate depolymerase</fullName>
    </submittedName>
</protein>
<dbReference type="InterPro" id="IPR010126">
    <property type="entry name" value="Esterase_phb"/>
</dbReference>
<comment type="caution">
    <text evidence="4">The sequence shown here is derived from an EMBL/GenBank/DDBJ whole genome shotgun (WGS) entry which is preliminary data.</text>
</comment>
<evidence type="ECO:0000256" key="3">
    <source>
        <dbReference type="SAM" id="Phobius"/>
    </source>
</evidence>
<evidence type="ECO:0000256" key="1">
    <source>
        <dbReference type="ARBA" id="ARBA00022729"/>
    </source>
</evidence>
<dbReference type="Proteomes" id="UP000272400">
    <property type="component" value="Unassembled WGS sequence"/>
</dbReference>
<keyword evidence="5" id="KW-1185">Reference proteome</keyword>
<dbReference type="AlphaFoldDB" id="A0A3N1D2V4"/>
<proteinExistence type="predicted"/>
<gene>
    <name evidence="4" type="ORF">EDD29_5515</name>
</gene>
<dbReference type="SUPFAM" id="SSF53474">
    <property type="entry name" value="alpha/beta-Hydrolases"/>
    <property type="match status" value="1"/>
</dbReference>
<keyword evidence="1" id="KW-0732">Signal</keyword>
<dbReference type="InterPro" id="IPR050955">
    <property type="entry name" value="Plant_Biomass_Hydrol_Est"/>
</dbReference>
<dbReference type="InterPro" id="IPR029058">
    <property type="entry name" value="AB_hydrolase_fold"/>
</dbReference>
<evidence type="ECO:0000313" key="4">
    <source>
        <dbReference type="EMBL" id="ROO87867.1"/>
    </source>
</evidence>
<accession>A0A3N1D2V4</accession>
<evidence type="ECO:0000256" key="2">
    <source>
        <dbReference type="ARBA" id="ARBA00022801"/>
    </source>
</evidence>
<sequence length="340" mass="36406">MAAPMRHGRLRRVLVWTGAVLGVLVLTVAALAWWFVWVPTPDKPVLAVRETSASITVDGRQRRYVTVVPDSLPDGAPLWVVLHGANNTVPQIRAFTGYRLEELAVEKGFAVVYAEGYEKTWHDCRTATPYPARREGVNDVHFVEELVATVTSQNRLDASRVYGFGYSNGSHMLFRMIAESPGTFAGIVANAAELPADGNNECTPWNTPVPVMLVEGTGDPVSPYDGGKAGAFGQNLGLVRSAEESALLLAGVNRVTDGPVRTLVGGDPGEDGSVTLTEYGAGTAHPVRLYTVRGGGHIVPNSVARMPRIMGGSTEHLDSPQAAVDFFEGLPSDSRTREGS</sequence>
<evidence type="ECO:0000313" key="5">
    <source>
        <dbReference type="Proteomes" id="UP000272400"/>
    </source>
</evidence>
<dbReference type="EMBL" id="RJKE01000001">
    <property type="protein sequence ID" value="ROO87867.1"/>
    <property type="molecule type" value="Genomic_DNA"/>
</dbReference>
<dbReference type="GO" id="GO:0016787">
    <property type="term" value="F:hydrolase activity"/>
    <property type="evidence" value="ECO:0007669"/>
    <property type="project" value="UniProtKB-KW"/>
</dbReference>
<dbReference type="PANTHER" id="PTHR43037:SF1">
    <property type="entry name" value="BLL1128 PROTEIN"/>
    <property type="match status" value="1"/>
</dbReference>
<dbReference type="GO" id="GO:0005576">
    <property type="term" value="C:extracellular region"/>
    <property type="evidence" value="ECO:0007669"/>
    <property type="project" value="InterPro"/>
</dbReference>
<keyword evidence="3" id="KW-0812">Transmembrane</keyword>
<dbReference type="RefSeq" id="WP_123667099.1">
    <property type="nucleotide sequence ID" value="NZ_RJKE01000001.1"/>
</dbReference>
<organism evidence="4 5">
    <name type="scientific">Actinocorallia herbida</name>
    <dbReference type="NCBI Taxonomy" id="58109"/>
    <lineage>
        <taxon>Bacteria</taxon>
        <taxon>Bacillati</taxon>
        <taxon>Actinomycetota</taxon>
        <taxon>Actinomycetes</taxon>
        <taxon>Streptosporangiales</taxon>
        <taxon>Thermomonosporaceae</taxon>
        <taxon>Actinocorallia</taxon>
    </lineage>
</organism>
<dbReference type="Gene3D" id="3.40.50.1820">
    <property type="entry name" value="alpha/beta hydrolase"/>
    <property type="match status" value="1"/>
</dbReference>
<name>A0A3N1D2V4_9ACTN</name>
<dbReference type="PANTHER" id="PTHR43037">
    <property type="entry name" value="UNNAMED PRODUCT-RELATED"/>
    <property type="match status" value="1"/>
</dbReference>